<feature type="transmembrane region" description="Helical" evidence="2">
    <location>
        <begin position="205"/>
        <end position="226"/>
    </location>
</feature>
<sequence length="247" mass="27301">MITDVPVQDWTVGDVGEWLRAVGLDKYEVTFGEHLIDGRALLTISEADLRKPPLELRLLGDIKNIMICIRELQRQNMAAVRQLLGASEPLPAFTDAQTSSPRNSMDNESGSSDGPESSPDVSSDSEDDEESDDGHSAGAAASTGPRARDFKPEIRKMGVGVLYFLSVAWSAAMVMAIVRDRETDREAYPPLPDIFPDNAPPISRAFAMCKLVGLLLFIVWVWILACRHRVFLLRRMFALLGAVFVVR</sequence>
<evidence type="ECO:0000256" key="2">
    <source>
        <dbReference type="SAM" id="Phobius"/>
    </source>
</evidence>
<dbReference type="OrthoDB" id="422827at2759"/>
<evidence type="ECO:0000313" key="4">
    <source>
        <dbReference type="EMBL" id="KAH9362531.1"/>
    </source>
</evidence>
<dbReference type="PANTHER" id="PTHR21290">
    <property type="entry name" value="SPHINGOMYELIN SYNTHETASE"/>
    <property type="match status" value="1"/>
</dbReference>
<keyword evidence="5" id="KW-1185">Reference proteome</keyword>
<dbReference type="SUPFAM" id="SSF47769">
    <property type="entry name" value="SAM/Pointed domain"/>
    <property type="match status" value="1"/>
</dbReference>
<dbReference type="GO" id="GO:0000139">
    <property type="term" value="C:Golgi membrane"/>
    <property type="evidence" value="ECO:0007669"/>
    <property type="project" value="TreeGrafter"/>
</dbReference>
<dbReference type="PROSITE" id="PS50105">
    <property type="entry name" value="SAM_DOMAIN"/>
    <property type="match status" value="1"/>
</dbReference>
<protein>
    <recommendedName>
        <fullName evidence="3">SAM domain-containing protein</fullName>
    </recommendedName>
</protein>
<dbReference type="GO" id="GO:0033188">
    <property type="term" value="F:sphingomyelin synthase activity"/>
    <property type="evidence" value="ECO:0007669"/>
    <property type="project" value="TreeGrafter"/>
</dbReference>
<dbReference type="Gene3D" id="1.10.150.50">
    <property type="entry name" value="Transcription Factor, Ets-1"/>
    <property type="match status" value="1"/>
</dbReference>
<comment type="caution">
    <text evidence="4">The sequence shown here is derived from an EMBL/GenBank/DDBJ whole genome shotgun (WGS) entry which is preliminary data.</text>
</comment>
<gene>
    <name evidence="4" type="ORF">HPB48_015555</name>
</gene>
<dbReference type="AlphaFoldDB" id="A0A9J6FHX9"/>
<dbReference type="InterPro" id="IPR045221">
    <property type="entry name" value="Sphingomyelin_synth-like"/>
</dbReference>
<dbReference type="VEuPathDB" id="VectorBase:HLOH_058652"/>
<dbReference type="InterPro" id="IPR013761">
    <property type="entry name" value="SAM/pointed_sf"/>
</dbReference>
<feature type="transmembrane region" description="Helical" evidence="2">
    <location>
        <begin position="157"/>
        <end position="178"/>
    </location>
</feature>
<dbReference type="Pfam" id="PF00536">
    <property type="entry name" value="SAM_1"/>
    <property type="match status" value="1"/>
</dbReference>
<organism evidence="4 5">
    <name type="scientific">Haemaphysalis longicornis</name>
    <name type="common">Bush tick</name>
    <dbReference type="NCBI Taxonomy" id="44386"/>
    <lineage>
        <taxon>Eukaryota</taxon>
        <taxon>Metazoa</taxon>
        <taxon>Ecdysozoa</taxon>
        <taxon>Arthropoda</taxon>
        <taxon>Chelicerata</taxon>
        <taxon>Arachnida</taxon>
        <taxon>Acari</taxon>
        <taxon>Parasitiformes</taxon>
        <taxon>Ixodida</taxon>
        <taxon>Ixodoidea</taxon>
        <taxon>Ixodidae</taxon>
        <taxon>Haemaphysalinae</taxon>
        <taxon>Haemaphysalis</taxon>
    </lineage>
</organism>
<dbReference type="GO" id="GO:0047493">
    <property type="term" value="F:ceramide cholinephosphotransferase activity"/>
    <property type="evidence" value="ECO:0007669"/>
    <property type="project" value="TreeGrafter"/>
</dbReference>
<dbReference type="InterPro" id="IPR001660">
    <property type="entry name" value="SAM"/>
</dbReference>
<dbReference type="OMA" id="FSYFEAE"/>
<dbReference type="GO" id="GO:0005789">
    <property type="term" value="C:endoplasmic reticulum membrane"/>
    <property type="evidence" value="ECO:0007669"/>
    <property type="project" value="TreeGrafter"/>
</dbReference>
<dbReference type="GO" id="GO:0046513">
    <property type="term" value="P:ceramide biosynthetic process"/>
    <property type="evidence" value="ECO:0007669"/>
    <property type="project" value="TreeGrafter"/>
</dbReference>
<accession>A0A9J6FHX9</accession>
<dbReference type="GO" id="GO:0005886">
    <property type="term" value="C:plasma membrane"/>
    <property type="evidence" value="ECO:0007669"/>
    <property type="project" value="TreeGrafter"/>
</dbReference>
<keyword evidence="2" id="KW-0472">Membrane</keyword>
<dbReference type="EMBL" id="JABSTR010000001">
    <property type="protein sequence ID" value="KAH9362531.1"/>
    <property type="molecule type" value="Genomic_DNA"/>
</dbReference>
<name>A0A9J6FHX9_HAELO</name>
<feature type="compositionally biased region" description="Low complexity" evidence="1">
    <location>
        <begin position="108"/>
        <end position="122"/>
    </location>
</feature>
<feature type="domain" description="SAM" evidence="3">
    <location>
        <begin position="10"/>
        <end position="75"/>
    </location>
</feature>
<reference evidence="4 5" key="1">
    <citation type="journal article" date="2020" name="Cell">
        <title>Large-Scale Comparative Analyses of Tick Genomes Elucidate Their Genetic Diversity and Vector Capacities.</title>
        <authorList>
            <consortium name="Tick Genome and Microbiome Consortium (TIGMIC)"/>
            <person name="Jia N."/>
            <person name="Wang J."/>
            <person name="Shi W."/>
            <person name="Du L."/>
            <person name="Sun Y."/>
            <person name="Zhan W."/>
            <person name="Jiang J.F."/>
            <person name="Wang Q."/>
            <person name="Zhang B."/>
            <person name="Ji P."/>
            <person name="Bell-Sakyi L."/>
            <person name="Cui X.M."/>
            <person name="Yuan T.T."/>
            <person name="Jiang B.G."/>
            <person name="Yang W.F."/>
            <person name="Lam T.T."/>
            <person name="Chang Q.C."/>
            <person name="Ding S.J."/>
            <person name="Wang X.J."/>
            <person name="Zhu J.G."/>
            <person name="Ruan X.D."/>
            <person name="Zhao L."/>
            <person name="Wei J.T."/>
            <person name="Ye R.Z."/>
            <person name="Que T.C."/>
            <person name="Du C.H."/>
            <person name="Zhou Y.H."/>
            <person name="Cheng J.X."/>
            <person name="Dai P.F."/>
            <person name="Guo W.B."/>
            <person name="Han X.H."/>
            <person name="Huang E.J."/>
            <person name="Li L.F."/>
            <person name="Wei W."/>
            <person name="Gao Y.C."/>
            <person name="Liu J.Z."/>
            <person name="Shao H.Z."/>
            <person name="Wang X."/>
            <person name="Wang C.C."/>
            <person name="Yang T.C."/>
            <person name="Huo Q.B."/>
            <person name="Li W."/>
            <person name="Chen H.Y."/>
            <person name="Chen S.E."/>
            <person name="Zhou L.G."/>
            <person name="Ni X.B."/>
            <person name="Tian J.H."/>
            <person name="Sheng Y."/>
            <person name="Liu T."/>
            <person name="Pan Y.S."/>
            <person name="Xia L.Y."/>
            <person name="Li J."/>
            <person name="Zhao F."/>
            <person name="Cao W.C."/>
        </authorList>
    </citation>
    <scope>NUCLEOTIDE SEQUENCE [LARGE SCALE GENOMIC DNA]</scope>
    <source>
        <strain evidence="4">HaeL-2018</strain>
    </source>
</reference>
<dbReference type="Proteomes" id="UP000821853">
    <property type="component" value="Chromosome 1"/>
</dbReference>
<dbReference type="SMART" id="SM00454">
    <property type="entry name" value="SAM"/>
    <property type="match status" value="1"/>
</dbReference>
<proteinExistence type="predicted"/>
<evidence type="ECO:0000256" key="1">
    <source>
        <dbReference type="SAM" id="MobiDB-lite"/>
    </source>
</evidence>
<feature type="compositionally biased region" description="Polar residues" evidence="1">
    <location>
        <begin position="95"/>
        <end position="107"/>
    </location>
</feature>
<dbReference type="PANTHER" id="PTHR21290:SF25">
    <property type="entry name" value="SPHINGOMYELIN SYNTHASE-RELATED PROTEIN 1"/>
    <property type="match status" value="1"/>
</dbReference>
<evidence type="ECO:0000313" key="5">
    <source>
        <dbReference type="Proteomes" id="UP000821853"/>
    </source>
</evidence>
<dbReference type="CDD" id="cd09515">
    <property type="entry name" value="SAM_SGMS1-like"/>
    <property type="match status" value="1"/>
</dbReference>
<feature type="region of interest" description="Disordered" evidence="1">
    <location>
        <begin position="91"/>
        <end position="146"/>
    </location>
</feature>
<evidence type="ECO:0000259" key="3">
    <source>
        <dbReference type="PROSITE" id="PS50105"/>
    </source>
</evidence>
<feature type="compositionally biased region" description="Acidic residues" evidence="1">
    <location>
        <begin position="123"/>
        <end position="132"/>
    </location>
</feature>
<keyword evidence="2" id="KW-1133">Transmembrane helix</keyword>
<keyword evidence="2" id="KW-0812">Transmembrane</keyword>